<evidence type="ECO:0000256" key="11">
    <source>
        <dbReference type="ARBA" id="ARBA00022759"/>
    </source>
</evidence>
<dbReference type="EMBL" id="MN739248">
    <property type="protein sequence ID" value="QHS95374.1"/>
    <property type="molecule type" value="Genomic_DNA"/>
</dbReference>
<comment type="cofactor">
    <cofactor evidence="2">
        <name>Mn(2+)</name>
        <dbReference type="ChEBI" id="CHEBI:29035"/>
    </cofactor>
</comment>
<comment type="similarity">
    <text evidence="5">Belongs to the RNase HII family.</text>
</comment>
<evidence type="ECO:0000256" key="12">
    <source>
        <dbReference type="ARBA" id="ARBA00022801"/>
    </source>
</evidence>
<evidence type="ECO:0000256" key="4">
    <source>
        <dbReference type="ARBA" id="ARBA00004496"/>
    </source>
</evidence>
<organism evidence="15">
    <name type="scientific">viral metagenome</name>
    <dbReference type="NCBI Taxonomy" id="1070528"/>
    <lineage>
        <taxon>unclassified sequences</taxon>
        <taxon>metagenomes</taxon>
        <taxon>organismal metagenomes</taxon>
    </lineage>
</organism>
<name>A0A6C0BUW7_9ZZZZ</name>
<evidence type="ECO:0000256" key="2">
    <source>
        <dbReference type="ARBA" id="ARBA00001936"/>
    </source>
</evidence>
<dbReference type="InterPro" id="IPR036397">
    <property type="entry name" value="RNaseH_sf"/>
</dbReference>
<dbReference type="InterPro" id="IPR001352">
    <property type="entry name" value="RNase_HII/HIII"/>
</dbReference>
<dbReference type="SUPFAM" id="SSF53098">
    <property type="entry name" value="Ribonuclease H-like"/>
    <property type="match status" value="1"/>
</dbReference>
<sequence>MNRYYEKNKIELGIDEAGRGCLIGPVCISGVILGDIETNPPPYKIRDSKKCSPKIRKILREYIETNSIAFSVQLIDEKTIDKLNILKATMKGMHLCVDDITKQINIDTILVDGNQFDPYLDENFESINHICIPKGDDKYLNIAAASILAKEYHDEYIEKLVNENPVLNNYKLLNNKGYGTKDHINAIKEYGHTNWHRKSFKI</sequence>
<dbReference type="GO" id="GO:0004523">
    <property type="term" value="F:RNA-DNA hybrid ribonuclease activity"/>
    <property type="evidence" value="ECO:0007669"/>
    <property type="project" value="UniProtKB-EC"/>
</dbReference>
<dbReference type="NCBIfam" id="NF000595">
    <property type="entry name" value="PRK00015.1-3"/>
    <property type="match status" value="1"/>
</dbReference>
<evidence type="ECO:0000256" key="3">
    <source>
        <dbReference type="ARBA" id="ARBA00001946"/>
    </source>
</evidence>
<evidence type="ECO:0000256" key="1">
    <source>
        <dbReference type="ARBA" id="ARBA00000077"/>
    </source>
</evidence>
<evidence type="ECO:0000256" key="7">
    <source>
        <dbReference type="ARBA" id="ARBA00019179"/>
    </source>
</evidence>
<dbReference type="PANTHER" id="PTHR10954:SF18">
    <property type="entry name" value="RIBONUCLEASE HII"/>
    <property type="match status" value="1"/>
</dbReference>
<evidence type="ECO:0000256" key="6">
    <source>
        <dbReference type="ARBA" id="ARBA00012180"/>
    </source>
</evidence>
<dbReference type="CDD" id="cd07182">
    <property type="entry name" value="RNase_HII_bacteria_HII_like"/>
    <property type="match status" value="1"/>
</dbReference>
<comment type="cofactor">
    <cofactor evidence="3">
        <name>Mg(2+)</name>
        <dbReference type="ChEBI" id="CHEBI:18420"/>
    </cofactor>
</comment>
<dbReference type="GO" id="GO:0003723">
    <property type="term" value="F:RNA binding"/>
    <property type="evidence" value="ECO:0007669"/>
    <property type="project" value="InterPro"/>
</dbReference>
<dbReference type="GO" id="GO:0043137">
    <property type="term" value="P:DNA replication, removal of RNA primer"/>
    <property type="evidence" value="ECO:0007669"/>
    <property type="project" value="TreeGrafter"/>
</dbReference>
<dbReference type="AlphaFoldDB" id="A0A6C0BUW7"/>
<dbReference type="GO" id="GO:0005737">
    <property type="term" value="C:cytoplasm"/>
    <property type="evidence" value="ECO:0007669"/>
    <property type="project" value="UniProtKB-SubCell"/>
</dbReference>
<protein>
    <recommendedName>
        <fullName evidence="7">Ribonuclease HII</fullName>
        <ecNumber evidence="6">3.1.26.4</ecNumber>
    </recommendedName>
</protein>
<reference evidence="15" key="1">
    <citation type="journal article" date="2020" name="Nature">
        <title>Giant virus diversity and host interactions through global metagenomics.</title>
        <authorList>
            <person name="Schulz F."/>
            <person name="Roux S."/>
            <person name="Paez-Espino D."/>
            <person name="Jungbluth S."/>
            <person name="Walsh D.A."/>
            <person name="Denef V.J."/>
            <person name="McMahon K.D."/>
            <person name="Konstantinidis K.T."/>
            <person name="Eloe-Fadrosh E.A."/>
            <person name="Kyrpides N.C."/>
            <person name="Woyke T."/>
        </authorList>
    </citation>
    <scope>NUCLEOTIDE SEQUENCE</scope>
    <source>
        <strain evidence="15">GVMAG-M-3300018428-35</strain>
    </source>
</reference>
<evidence type="ECO:0000256" key="5">
    <source>
        <dbReference type="ARBA" id="ARBA00007383"/>
    </source>
</evidence>
<dbReference type="EC" id="3.1.26.4" evidence="6"/>
<dbReference type="GO" id="GO:0006298">
    <property type="term" value="P:mismatch repair"/>
    <property type="evidence" value="ECO:0007669"/>
    <property type="project" value="TreeGrafter"/>
</dbReference>
<keyword evidence="9" id="KW-0540">Nuclease</keyword>
<keyword evidence="11" id="KW-0255">Endonuclease</keyword>
<dbReference type="InterPro" id="IPR012337">
    <property type="entry name" value="RNaseH-like_sf"/>
</dbReference>
<dbReference type="PANTHER" id="PTHR10954">
    <property type="entry name" value="RIBONUCLEASE H2 SUBUNIT A"/>
    <property type="match status" value="1"/>
</dbReference>
<dbReference type="Gene3D" id="3.30.420.10">
    <property type="entry name" value="Ribonuclease H-like superfamily/Ribonuclease H"/>
    <property type="match status" value="1"/>
</dbReference>
<evidence type="ECO:0000313" key="15">
    <source>
        <dbReference type="EMBL" id="QHS95374.1"/>
    </source>
</evidence>
<keyword evidence="8" id="KW-0963">Cytoplasm</keyword>
<keyword evidence="12" id="KW-0378">Hydrolase</keyword>
<proteinExistence type="inferred from homology"/>
<accession>A0A6C0BUW7</accession>
<dbReference type="GO" id="GO:0046872">
    <property type="term" value="F:metal ion binding"/>
    <property type="evidence" value="ECO:0007669"/>
    <property type="project" value="UniProtKB-KW"/>
</dbReference>
<dbReference type="PROSITE" id="PS51975">
    <property type="entry name" value="RNASE_H_2"/>
    <property type="match status" value="1"/>
</dbReference>
<evidence type="ECO:0000256" key="10">
    <source>
        <dbReference type="ARBA" id="ARBA00022723"/>
    </source>
</evidence>
<dbReference type="GO" id="GO:0032299">
    <property type="term" value="C:ribonuclease H2 complex"/>
    <property type="evidence" value="ECO:0007669"/>
    <property type="project" value="TreeGrafter"/>
</dbReference>
<dbReference type="Pfam" id="PF01351">
    <property type="entry name" value="RNase_HII"/>
    <property type="match status" value="1"/>
</dbReference>
<dbReference type="InterPro" id="IPR022898">
    <property type="entry name" value="RNase_HII"/>
</dbReference>
<evidence type="ECO:0000256" key="13">
    <source>
        <dbReference type="ARBA" id="ARBA00023211"/>
    </source>
</evidence>
<keyword evidence="13" id="KW-0464">Manganese</keyword>
<comment type="subcellular location">
    <subcellularLocation>
        <location evidence="4">Cytoplasm</location>
    </subcellularLocation>
</comment>
<comment type="catalytic activity">
    <reaction evidence="1">
        <text>Endonucleolytic cleavage to 5'-phosphomonoester.</text>
        <dbReference type="EC" id="3.1.26.4"/>
    </reaction>
</comment>
<evidence type="ECO:0000256" key="9">
    <source>
        <dbReference type="ARBA" id="ARBA00022722"/>
    </source>
</evidence>
<dbReference type="InterPro" id="IPR024567">
    <property type="entry name" value="RNase_HII/HIII_dom"/>
</dbReference>
<evidence type="ECO:0000259" key="14">
    <source>
        <dbReference type="PROSITE" id="PS51975"/>
    </source>
</evidence>
<feature type="domain" description="RNase H type-2" evidence="14">
    <location>
        <begin position="9"/>
        <end position="202"/>
    </location>
</feature>
<evidence type="ECO:0000256" key="8">
    <source>
        <dbReference type="ARBA" id="ARBA00022490"/>
    </source>
</evidence>
<keyword evidence="10" id="KW-0479">Metal-binding</keyword>